<dbReference type="EMBL" id="LCWF01000025">
    <property type="protein sequence ID" value="KKY27342.1"/>
    <property type="molecule type" value="Genomic_DNA"/>
</dbReference>
<accession>A0A0G2EXL7</accession>
<proteinExistence type="inferred from homology"/>
<dbReference type="InterPro" id="IPR038356">
    <property type="entry name" value="Tma16_sf"/>
</dbReference>
<feature type="region of interest" description="Disordered" evidence="2">
    <location>
        <begin position="1"/>
        <end position="36"/>
    </location>
</feature>
<comment type="similarity">
    <text evidence="1">Belongs to the TMA16 family.</text>
</comment>
<dbReference type="Proteomes" id="UP000053317">
    <property type="component" value="Unassembled WGS sequence"/>
</dbReference>
<dbReference type="InterPro" id="IPR021346">
    <property type="entry name" value="Tma16"/>
</dbReference>
<feature type="compositionally biased region" description="Basic residues" evidence="2">
    <location>
        <begin position="8"/>
        <end position="18"/>
    </location>
</feature>
<dbReference type="Pfam" id="PF11176">
    <property type="entry name" value="Tma16"/>
    <property type="match status" value="1"/>
</dbReference>
<feature type="region of interest" description="Disordered" evidence="2">
    <location>
        <begin position="93"/>
        <end position="127"/>
    </location>
</feature>
<dbReference type="Gene3D" id="1.20.1440.170">
    <property type="entry name" value="Translation machinery-associated protein 16-like"/>
    <property type="match status" value="1"/>
</dbReference>
<evidence type="ECO:0000256" key="2">
    <source>
        <dbReference type="SAM" id="MobiDB-lite"/>
    </source>
</evidence>
<feature type="compositionally biased region" description="Polar residues" evidence="2">
    <location>
        <begin position="113"/>
        <end position="122"/>
    </location>
</feature>
<evidence type="ECO:0000313" key="4">
    <source>
        <dbReference type="Proteomes" id="UP000053317"/>
    </source>
</evidence>
<dbReference type="PANTHER" id="PTHR13349">
    <property type="entry name" value="TRANSLATION MACHINERY-ASSOCIATED PROTEIN 16"/>
    <property type="match status" value="1"/>
</dbReference>
<dbReference type="OrthoDB" id="270284at2759"/>
<evidence type="ECO:0000313" key="3">
    <source>
        <dbReference type="EMBL" id="KKY27342.1"/>
    </source>
</evidence>
<keyword evidence="4" id="KW-1185">Reference proteome</keyword>
<dbReference type="AlphaFoldDB" id="A0A0G2EXL7"/>
<organism evidence="3 4">
    <name type="scientific">Phaeomoniella chlamydospora</name>
    <name type="common">Phaeoacremonium chlamydosporum</name>
    <dbReference type="NCBI Taxonomy" id="158046"/>
    <lineage>
        <taxon>Eukaryota</taxon>
        <taxon>Fungi</taxon>
        <taxon>Dikarya</taxon>
        <taxon>Ascomycota</taxon>
        <taxon>Pezizomycotina</taxon>
        <taxon>Eurotiomycetes</taxon>
        <taxon>Chaetothyriomycetidae</taxon>
        <taxon>Phaeomoniellales</taxon>
        <taxon>Phaeomoniellaceae</taxon>
        <taxon>Phaeomoniella</taxon>
    </lineage>
</organism>
<reference evidence="3 4" key="1">
    <citation type="submission" date="2015-05" db="EMBL/GenBank/DDBJ databases">
        <title>Distinctive expansion of gene families associated with plant cell wall degradation and secondary metabolism in the genomes of grapevine trunk pathogens.</title>
        <authorList>
            <person name="Lawrence D.P."/>
            <person name="Travadon R."/>
            <person name="Rolshausen P.E."/>
            <person name="Baumgartner K."/>
        </authorList>
    </citation>
    <scope>NUCLEOTIDE SEQUENCE [LARGE SCALE GENOMIC DNA]</scope>
    <source>
        <strain evidence="3">UCRPC4</strain>
    </source>
</reference>
<comment type="caution">
    <text evidence="3">The sequence shown here is derived from an EMBL/GenBank/DDBJ whole genome shotgun (WGS) entry which is preliminary data.</text>
</comment>
<dbReference type="PANTHER" id="PTHR13349:SF2">
    <property type="entry name" value="TRANSLATION MACHINERY-ASSOCIATED PROTEIN 16"/>
    <property type="match status" value="1"/>
</dbReference>
<gene>
    <name evidence="3" type="ORF">UCRPC4_g01142</name>
</gene>
<reference evidence="3 4" key="2">
    <citation type="submission" date="2015-05" db="EMBL/GenBank/DDBJ databases">
        <authorList>
            <person name="Morales-Cruz A."/>
            <person name="Amrine K.C."/>
            <person name="Cantu D."/>
        </authorList>
    </citation>
    <scope>NUCLEOTIDE SEQUENCE [LARGE SCALE GENOMIC DNA]</scope>
    <source>
        <strain evidence="3">UCRPC4</strain>
    </source>
</reference>
<dbReference type="GO" id="GO:0005634">
    <property type="term" value="C:nucleus"/>
    <property type="evidence" value="ECO:0007669"/>
    <property type="project" value="TreeGrafter"/>
</dbReference>
<name>A0A0G2EXL7_PHACM</name>
<evidence type="ECO:0000256" key="1">
    <source>
        <dbReference type="ARBA" id="ARBA00034127"/>
    </source>
</evidence>
<sequence length="182" mass="20969">MARSLAKVQKRVSKKRGGKLNTLHENSRDSKRLRRAGAREDKIARLLQAAKSANQLYVDRVEWFQSAIEDSEDKDLEISDEALQEIVSEYIHRTDEDLTEEKAQRRPGRPPSSLENQLTAQQESEEKEFKSGIWIPDIRNKALRERLERWNGDWSGLNTLKFIRVVKNGPVKDSSFPPKGLS</sequence>
<protein>
    <submittedName>
        <fullName evidence="3">Putative translation machinery-associated</fullName>
    </submittedName>
</protein>
<feature type="compositionally biased region" description="Basic and acidic residues" evidence="2">
    <location>
        <begin position="93"/>
        <end position="104"/>
    </location>
</feature>